<sequence length="613" mass="65314">MSAAVSVITGAPGLLAAHLVLSQQARGRAVAYRLSAADALRFASLVAGVATDSGGSAVEPEEAGPLAGAEIWHFIAPGEPIERDWLEALRDADVAALNIVETPYCGGGRWRWLLAPQACADAGDPGAAGIGCVRRFRTSLTIGAAPADDIAGDSAQEGVLHFLAVLFDLKTEIEERTGDFFDYHALRCAIDRSAPVAILPVERAATMIASIADKADGGSFTIAAADTMAGEDFLDLVGDAYDLSLLGSPAAGGAEATSLDTLFDLRLMQFGAQLVAPDRAEAERAWALAGIDAADMRFGPSDLTQHIAVARSRQQRADWRTSATPLERRHAERDAQRIAYDRVGDSGPALVFVNALGQGSEAWSRLGRRLAADFRVLGWDLRGLDATDPVMTTADHVADLAAILDAEQVDRAHLVAWCTGPKIAIEFARRFASRTGAMVLLNTTLKGGSTPAALDTAYERNFGSLCDVLARRPAMASSMLASLTANAWGDAEQPIEDAAATVLAMMNADLRDPVLRPFRDEESMLRYAAQLAEFWRLDVRHAAKDIDAPVLLVAAEFDRVASVESSLFAGALFAHSQIVQVPGATHYLLYDRADHIAKLINWFIRSGQSIGLS</sequence>
<dbReference type="SUPFAM" id="SSF53474">
    <property type="entry name" value="alpha/beta-Hydrolases"/>
    <property type="match status" value="1"/>
</dbReference>
<dbReference type="InterPro" id="IPR029058">
    <property type="entry name" value="AB_hydrolase_fold"/>
</dbReference>
<reference evidence="3" key="1">
    <citation type="submission" date="2022-07" db="EMBL/GenBank/DDBJ databases">
        <title>Sphingomonas sp. nov., a novel bacterium isolated from the north slope of the Mount Everest.</title>
        <authorList>
            <person name="Cui X."/>
            <person name="Liu Y."/>
        </authorList>
    </citation>
    <scope>NUCLEOTIDE SEQUENCE</scope>
    <source>
        <strain evidence="3">S5-59</strain>
    </source>
</reference>
<accession>A0ABY5L699</accession>
<name>A0ABY5L699_9SPHN</name>
<dbReference type="PANTHER" id="PTHR43798:SF31">
    <property type="entry name" value="AB HYDROLASE SUPERFAMILY PROTEIN YCLE"/>
    <property type="match status" value="1"/>
</dbReference>
<organism evidence="3 4">
    <name type="scientific">Sphingomonas qomolangmaensis</name>
    <dbReference type="NCBI Taxonomy" id="2918765"/>
    <lineage>
        <taxon>Bacteria</taxon>
        <taxon>Pseudomonadati</taxon>
        <taxon>Pseudomonadota</taxon>
        <taxon>Alphaproteobacteria</taxon>
        <taxon>Sphingomonadales</taxon>
        <taxon>Sphingomonadaceae</taxon>
        <taxon>Sphingomonas</taxon>
    </lineage>
</organism>
<dbReference type="Gene3D" id="3.40.50.1820">
    <property type="entry name" value="alpha/beta hydrolase"/>
    <property type="match status" value="1"/>
</dbReference>
<dbReference type="EMBL" id="CP101740">
    <property type="protein sequence ID" value="UUL82302.1"/>
    <property type="molecule type" value="Genomic_DNA"/>
</dbReference>
<dbReference type="RefSeq" id="WP_256506108.1">
    <property type="nucleotide sequence ID" value="NZ_CP101740.1"/>
</dbReference>
<proteinExistence type="predicted"/>
<evidence type="ECO:0000313" key="3">
    <source>
        <dbReference type="EMBL" id="UUL82302.1"/>
    </source>
</evidence>
<dbReference type="InterPro" id="IPR050266">
    <property type="entry name" value="AB_hydrolase_sf"/>
</dbReference>
<keyword evidence="1 3" id="KW-0378">Hydrolase</keyword>
<dbReference type="Pfam" id="PF00561">
    <property type="entry name" value="Abhydrolase_1"/>
    <property type="match status" value="1"/>
</dbReference>
<evidence type="ECO:0000256" key="1">
    <source>
        <dbReference type="ARBA" id="ARBA00022801"/>
    </source>
</evidence>
<dbReference type="Proteomes" id="UP001058533">
    <property type="component" value="Chromosome"/>
</dbReference>
<feature type="domain" description="AB hydrolase-1" evidence="2">
    <location>
        <begin position="348"/>
        <end position="592"/>
    </location>
</feature>
<evidence type="ECO:0000259" key="2">
    <source>
        <dbReference type="Pfam" id="PF00561"/>
    </source>
</evidence>
<dbReference type="InterPro" id="IPR000073">
    <property type="entry name" value="AB_hydrolase_1"/>
</dbReference>
<evidence type="ECO:0000313" key="4">
    <source>
        <dbReference type="Proteomes" id="UP001058533"/>
    </source>
</evidence>
<dbReference type="PANTHER" id="PTHR43798">
    <property type="entry name" value="MONOACYLGLYCEROL LIPASE"/>
    <property type="match status" value="1"/>
</dbReference>
<gene>
    <name evidence="3" type="ORF">NMP03_14125</name>
</gene>
<dbReference type="GO" id="GO:0016787">
    <property type="term" value="F:hydrolase activity"/>
    <property type="evidence" value="ECO:0007669"/>
    <property type="project" value="UniProtKB-KW"/>
</dbReference>
<keyword evidence="4" id="KW-1185">Reference proteome</keyword>
<protein>
    <submittedName>
        <fullName evidence="3">Alpha/beta hydrolase</fullName>
    </submittedName>
</protein>